<feature type="domain" description="Histidine kinase" evidence="11">
    <location>
        <begin position="223"/>
        <end position="445"/>
    </location>
</feature>
<evidence type="ECO:0000256" key="9">
    <source>
        <dbReference type="PROSITE-ProRule" id="PRU00169"/>
    </source>
</evidence>
<organism evidence="15 16">
    <name type="scientific">Rhodovastum atsumiense</name>
    <dbReference type="NCBI Taxonomy" id="504468"/>
    <lineage>
        <taxon>Bacteria</taxon>
        <taxon>Pseudomonadati</taxon>
        <taxon>Pseudomonadota</taxon>
        <taxon>Alphaproteobacteria</taxon>
        <taxon>Acetobacterales</taxon>
        <taxon>Acetobacteraceae</taxon>
        <taxon>Rhodovastum</taxon>
    </lineage>
</organism>
<dbReference type="PANTHER" id="PTHR43065:SF42">
    <property type="entry name" value="TWO-COMPONENT SENSOR PPRA"/>
    <property type="match status" value="1"/>
</dbReference>
<dbReference type="NCBIfam" id="TIGR00229">
    <property type="entry name" value="sensory_box"/>
    <property type="match status" value="1"/>
</dbReference>
<evidence type="ECO:0000313" key="15">
    <source>
        <dbReference type="EMBL" id="KAA5610864.1"/>
    </source>
</evidence>
<dbReference type="InterPro" id="IPR003594">
    <property type="entry name" value="HATPase_dom"/>
</dbReference>
<dbReference type="SUPFAM" id="SSF47384">
    <property type="entry name" value="Homodimeric domain of signal transducing histidine kinase"/>
    <property type="match status" value="1"/>
</dbReference>
<dbReference type="Gene3D" id="1.10.287.130">
    <property type="match status" value="1"/>
</dbReference>
<evidence type="ECO:0000256" key="7">
    <source>
        <dbReference type="ARBA" id="ARBA00022840"/>
    </source>
</evidence>
<dbReference type="OrthoDB" id="9796100at2"/>
<dbReference type="InterPro" id="IPR011006">
    <property type="entry name" value="CheY-like_superfamily"/>
</dbReference>
<dbReference type="PROSITE" id="PS50113">
    <property type="entry name" value="PAC"/>
    <property type="match status" value="1"/>
</dbReference>
<dbReference type="GO" id="GO:0006355">
    <property type="term" value="P:regulation of DNA-templated transcription"/>
    <property type="evidence" value="ECO:0007669"/>
    <property type="project" value="InterPro"/>
</dbReference>
<gene>
    <name evidence="15" type="ORF">F1189_17470</name>
</gene>
<dbReference type="InterPro" id="IPR004358">
    <property type="entry name" value="Sig_transdc_His_kin-like_C"/>
</dbReference>
<dbReference type="InterPro" id="IPR000014">
    <property type="entry name" value="PAS"/>
</dbReference>
<dbReference type="EC" id="2.7.13.3" evidence="2"/>
<feature type="domain" description="PAC" evidence="14">
    <location>
        <begin position="139"/>
        <end position="189"/>
    </location>
</feature>
<dbReference type="SMART" id="SM00388">
    <property type="entry name" value="HisKA"/>
    <property type="match status" value="1"/>
</dbReference>
<evidence type="ECO:0000259" key="12">
    <source>
        <dbReference type="PROSITE" id="PS50110"/>
    </source>
</evidence>
<dbReference type="Gene3D" id="3.30.565.10">
    <property type="entry name" value="Histidine kinase-like ATPase, C-terminal domain"/>
    <property type="match status" value="1"/>
</dbReference>
<dbReference type="RefSeq" id="WP_150042147.1">
    <property type="nucleotide sequence ID" value="NZ_OW485601.1"/>
</dbReference>
<dbReference type="InterPro" id="IPR001789">
    <property type="entry name" value="Sig_transdc_resp-reg_receiver"/>
</dbReference>
<dbReference type="SMART" id="SM00448">
    <property type="entry name" value="REC"/>
    <property type="match status" value="1"/>
</dbReference>
<dbReference type="InterPro" id="IPR035965">
    <property type="entry name" value="PAS-like_dom_sf"/>
</dbReference>
<dbReference type="InterPro" id="IPR036097">
    <property type="entry name" value="HisK_dim/P_sf"/>
</dbReference>
<keyword evidence="3 9" id="KW-0597">Phosphoprotein</keyword>
<keyword evidence="4" id="KW-0808">Transferase</keyword>
<dbReference type="PROSITE" id="PS50110">
    <property type="entry name" value="RESPONSE_REGULATORY"/>
    <property type="match status" value="1"/>
</dbReference>
<dbReference type="Pfam" id="PF00989">
    <property type="entry name" value="PAS"/>
    <property type="match status" value="1"/>
</dbReference>
<dbReference type="Pfam" id="PF00512">
    <property type="entry name" value="HisKA"/>
    <property type="match status" value="1"/>
</dbReference>
<dbReference type="PROSITE" id="PS50112">
    <property type="entry name" value="PAS"/>
    <property type="match status" value="1"/>
</dbReference>
<dbReference type="Gene3D" id="3.40.50.2300">
    <property type="match status" value="1"/>
</dbReference>
<evidence type="ECO:0000256" key="5">
    <source>
        <dbReference type="ARBA" id="ARBA00022741"/>
    </source>
</evidence>
<dbReference type="Gene3D" id="3.30.450.20">
    <property type="entry name" value="PAS domain"/>
    <property type="match status" value="1"/>
</dbReference>
<dbReference type="Pfam" id="PF02518">
    <property type="entry name" value="HATPase_c"/>
    <property type="match status" value="1"/>
</dbReference>
<keyword evidence="5" id="KW-0547">Nucleotide-binding</keyword>
<dbReference type="GO" id="GO:0005524">
    <property type="term" value="F:ATP binding"/>
    <property type="evidence" value="ECO:0007669"/>
    <property type="project" value="UniProtKB-KW"/>
</dbReference>
<dbReference type="InterPro" id="IPR005467">
    <property type="entry name" value="His_kinase_dom"/>
</dbReference>
<keyword evidence="16" id="KW-1185">Reference proteome</keyword>
<dbReference type="GO" id="GO:0000155">
    <property type="term" value="F:phosphorelay sensor kinase activity"/>
    <property type="evidence" value="ECO:0007669"/>
    <property type="project" value="InterPro"/>
</dbReference>
<dbReference type="InterPro" id="IPR003661">
    <property type="entry name" value="HisK_dim/P_dom"/>
</dbReference>
<comment type="caution">
    <text evidence="15">The sequence shown here is derived from an EMBL/GenBank/DDBJ whole genome shotgun (WGS) entry which is preliminary data.</text>
</comment>
<evidence type="ECO:0000313" key="16">
    <source>
        <dbReference type="Proteomes" id="UP000325255"/>
    </source>
</evidence>
<comment type="catalytic activity">
    <reaction evidence="1">
        <text>ATP + protein L-histidine = ADP + protein N-phospho-L-histidine.</text>
        <dbReference type="EC" id="2.7.13.3"/>
    </reaction>
</comment>
<dbReference type="EMBL" id="VWPK01000027">
    <property type="protein sequence ID" value="KAA5610864.1"/>
    <property type="molecule type" value="Genomic_DNA"/>
</dbReference>
<dbReference type="PANTHER" id="PTHR43065">
    <property type="entry name" value="SENSOR HISTIDINE KINASE"/>
    <property type="match status" value="1"/>
</dbReference>
<accession>A0A5M6IRH1</accession>
<dbReference type="CDD" id="cd00130">
    <property type="entry name" value="PAS"/>
    <property type="match status" value="1"/>
</dbReference>
<dbReference type="InterPro" id="IPR036890">
    <property type="entry name" value="HATPase_C_sf"/>
</dbReference>
<evidence type="ECO:0000259" key="11">
    <source>
        <dbReference type="PROSITE" id="PS50109"/>
    </source>
</evidence>
<dbReference type="PROSITE" id="PS50109">
    <property type="entry name" value="HIS_KIN"/>
    <property type="match status" value="1"/>
</dbReference>
<dbReference type="SUPFAM" id="SSF52172">
    <property type="entry name" value="CheY-like"/>
    <property type="match status" value="1"/>
</dbReference>
<evidence type="ECO:0000256" key="4">
    <source>
        <dbReference type="ARBA" id="ARBA00022679"/>
    </source>
</evidence>
<name>A0A5M6IRH1_9PROT</name>
<feature type="modified residue" description="4-aspartylphosphate" evidence="9">
    <location>
        <position position="512"/>
    </location>
</feature>
<dbReference type="InterPro" id="IPR000700">
    <property type="entry name" value="PAS-assoc_C"/>
</dbReference>
<dbReference type="SUPFAM" id="SSF55785">
    <property type="entry name" value="PYP-like sensor domain (PAS domain)"/>
    <property type="match status" value="1"/>
</dbReference>
<evidence type="ECO:0000256" key="10">
    <source>
        <dbReference type="SAM" id="MobiDB-lite"/>
    </source>
</evidence>
<feature type="domain" description="PAS" evidence="13">
    <location>
        <begin position="71"/>
        <end position="136"/>
    </location>
</feature>
<dbReference type="SMART" id="SM00091">
    <property type="entry name" value="PAS"/>
    <property type="match status" value="1"/>
</dbReference>
<keyword evidence="6" id="KW-0418">Kinase</keyword>
<evidence type="ECO:0000256" key="1">
    <source>
        <dbReference type="ARBA" id="ARBA00000085"/>
    </source>
</evidence>
<feature type="region of interest" description="Disordered" evidence="10">
    <location>
        <begin position="1"/>
        <end position="21"/>
    </location>
</feature>
<evidence type="ECO:0000259" key="14">
    <source>
        <dbReference type="PROSITE" id="PS50113"/>
    </source>
</evidence>
<dbReference type="SUPFAM" id="SSF55874">
    <property type="entry name" value="ATPase domain of HSP90 chaperone/DNA topoisomerase II/histidine kinase"/>
    <property type="match status" value="1"/>
</dbReference>
<feature type="domain" description="Response regulatory" evidence="12">
    <location>
        <begin position="462"/>
        <end position="575"/>
    </location>
</feature>
<dbReference type="InterPro" id="IPR013767">
    <property type="entry name" value="PAS_fold"/>
</dbReference>
<dbReference type="Pfam" id="PF00072">
    <property type="entry name" value="Response_reg"/>
    <property type="match status" value="1"/>
</dbReference>
<evidence type="ECO:0000256" key="3">
    <source>
        <dbReference type="ARBA" id="ARBA00022553"/>
    </source>
</evidence>
<evidence type="ECO:0000259" key="13">
    <source>
        <dbReference type="PROSITE" id="PS50112"/>
    </source>
</evidence>
<keyword evidence="8" id="KW-0902">Two-component regulatory system</keyword>
<dbReference type="PRINTS" id="PR00344">
    <property type="entry name" value="BCTRLSENSOR"/>
</dbReference>
<evidence type="ECO:0000256" key="6">
    <source>
        <dbReference type="ARBA" id="ARBA00022777"/>
    </source>
</evidence>
<evidence type="ECO:0000256" key="8">
    <source>
        <dbReference type="ARBA" id="ARBA00023012"/>
    </source>
</evidence>
<dbReference type="Proteomes" id="UP000325255">
    <property type="component" value="Unassembled WGS sequence"/>
</dbReference>
<dbReference type="AlphaFoldDB" id="A0A5M6IRH1"/>
<keyword evidence="7" id="KW-0067">ATP-binding</keyword>
<protein>
    <recommendedName>
        <fullName evidence="2">histidine kinase</fullName>
        <ecNumber evidence="2">2.7.13.3</ecNumber>
    </recommendedName>
</protein>
<evidence type="ECO:0000256" key="2">
    <source>
        <dbReference type="ARBA" id="ARBA00012438"/>
    </source>
</evidence>
<reference evidence="15 16" key="1">
    <citation type="submission" date="2019-09" db="EMBL/GenBank/DDBJ databases">
        <title>Genome sequence of Rhodovastum atsumiense, a diverse member of the Acetobacteraceae family of non-sulfur purple photosynthetic bacteria.</title>
        <authorList>
            <person name="Meyer T."/>
            <person name="Kyndt J."/>
        </authorList>
    </citation>
    <scope>NUCLEOTIDE SEQUENCE [LARGE SCALE GENOMIC DNA]</scope>
    <source>
        <strain evidence="15 16">DSM 21279</strain>
    </source>
</reference>
<proteinExistence type="predicted"/>
<dbReference type="SMART" id="SM00387">
    <property type="entry name" value="HATPase_c"/>
    <property type="match status" value="1"/>
</dbReference>
<sequence length="579" mass="61533">MDRTGEFMAERGNGATGDPPDAVATLQRRLDEVEAELGKARETIAAIRSGDVDAIIVEATGAPRIYTLETEDRPYRQLIEQIGEGTVTLTQEGIVLYANTRMAALLRLPLEKVIGSNLHAMIATDDQDRLAQLLQQDGGRVELRLQPAEGSTVPVHLSLTGFSDGGTHMLCGILTDLTEQKRTEAALREADARLLNEIVERERAEALFHQAQKVQALGQLAAGIAHDFNNILQAVSGAATLIESNPDNHNRTLRFARMALDAATRGSSITQRLLSFARRGELHAEAIATAELLHSMREILGHTLGSHILVRTRVSPDVPPLLADRGQLETALVNLGTNARDAMETGGTLTLSAAVEQVSEGSAHPNGLAPGAYVRISVTDTGTGMDAATLSHVAEPFFTTKPVDRGTGLGLPMVKGFAEQSGGGMAITSTPGTGTTVTLWLRQADRGPSDAAPPQPVASRTRILLVDDDDLVRETLAAQLEDLGFMTLVAGNGMEALALLRGEKAVDAMVCDLSMPDMNGVATIQQARALRPTLPCFLLTGYPGERATLAAADNFTLVRKPVPIQALAAQVAAATAPRH</sequence>